<keyword evidence="1" id="KW-0418">Kinase</keyword>
<dbReference type="EMBL" id="JBHSEP010000010">
    <property type="protein sequence ID" value="MFC4599625.1"/>
    <property type="molecule type" value="Genomic_DNA"/>
</dbReference>
<proteinExistence type="predicted"/>
<dbReference type="Proteomes" id="UP001596028">
    <property type="component" value="Unassembled WGS sequence"/>
</dbReference>
<protein>
    <submittedName>
        <fullName evidence="1">Bifunctional adenosylcobinamide kinase/adenosylcobinamide-phosphate guanylyltransferase</fullName>
    </submittedName>
</protein>
<keyword evidence="1" id="KW-0548">Nucleotidyltransferase</keyword>
<dbReference type="GO" id="GO:0016779">
    <property type="term" value="F:nucleotidyltransferase activity"/>
    <property type="evidence" value="ECO:0007669"/>
    <property type="project" value="UniProtKB-KW"/>
</dbReference>
<keyword evidence="1" id="KW-0808">Transferase</keyword>
<accession>A0ABV9FCE3</accession>
<gene>
    <name evidence="1" type="ORF">ACFO3S_15340</name>
</gene>
<dbReference type="InterPro" id="IPR027417">
    <property type="entry name" value="P-loop_NTPase"/>
</dbReference>
<evidence type="ECO:0000313" key="2">
    <source>
        <dbReference type="Proteomes" id="UP001596028"/>
    </source>
</evidence>
<reference evidence="2" key="1">
    <citation type="journal article" date="2019" name="Int. J. Syst. Evol. Microbiol.">
        <title>The Global Catalogue of Microorganisms (GCM) 10K type strain sequencing project: providing services to taxonomists for standard genome sequencing and annotation.</title>
        <authorList>
            <consortium name="The Broad Institute Genomics Platform"/>
            <consortium name="The Broad Institute Genome Sequencing Center for Infectious Disease"/>
            <person name="Wu L."/>
            <person name="Ma J."/>
        </authorList>
    </citation>
    <scope>NUCLEOTIDE SEQUENCE [LARGE SCALE GENOMIC DNA]</scope>
    <source>
        <strain evidence="2">CCUG 49571</strain>
    </source>
</reference>
<dbReference type="RefSeq" id="WP_378097767.1">
    <property type="nucleotide sequence ID" value="NZ_JBHSEP010000010.1"/>
</dbReference>
<dbReference type="Pfam" id="PF02283">
    <property type="entry name" value="CobU"/>
    <property type="match status" value="1"/>
</dbReference>
<dbReference type="GO" id="GO:0016301">
    <property type="term" value="F:kinase activity"/>
    <property type="evidence" value="ECO:0007669"/>
    <property type="project" value="UniProtKB-KW"/>
</dbReference>
<comment type="caution">
    <text evidence="1">The sequence shown here is derived from an EMBL/GenBank/DDBJ whole genome shotgun (WGS) entry which is preliminary data.</text>
</comment>
<dbReference type="SUPFAM" id="SSF52540">
    <property type="entry name" value="P-loop containing nucleoside triphosphate hydrolases"/>
    <property type="match status" value="1"/>
</dbReference>
<dbReference type="InterPro" id="IPR003203">
    <property type="entry name" value="CobU/CobP"/>
</dbReference>
<evidence type="ECO:0000313" key="1">
    <source>
        <dbReference type="EMBL" id="MFC4599625.1"/>
    </source>
</evidence>
<sequence>MLWFVIGGVGSGKSAFADELAIAVGREGFRLSCPSFPNGEASKLSPAEEGFYRTSLEADETLPTKIHAINMESNFFRAERRVVVIDSLAGWLRASFARLEKRGTEADPAGKEAAMWGAAIDAILAFEGKIVVVSEEPAAGLSPSAREIEYARRLAEANRVLLRASHAVYRLTAGMAVELKGYRLKGRNDRHENIHSDR</sequence>
<dbReference type="Gene3D" id="3.40.50.300">
    <property type="entry name" value="P-loop containing nucleotide triphosphate hydrolases"/>
    <property type="match status" value="1"/>
</dbReference>
<keyword evidence="2" id="KW-1185">Reference proteome</keyword>
<name>A0ABV9FCE3_9BACL</name>
<organism evidence="1 2">
    <name type="scientific">Cohnella hongkongensis</name>
    <dbReference type="NCBI Taxonomy" id="178337"/>
    <lineage>
        <taxon>Bacteria</taxon>
        <taxon>Bacillati</taxon>
        <taxon>Bacillota</taxon>
        <taxon>Bacilli</taxon>
        <taxon>Bacillales</taxon>
        <taxon>Paenibacillaceae</taxon>
        <taxon>Cohnella</taxon>
    </lineage>
</organism>